<protein>
    <submittedName>
        <fullName evidence="7">MerR family transcriptional regulator</fullName>
    </submittedName>
</protein>
<evidence type="ECO:0000313" key="7">
    <source>
        <dbReference type="EMBL" id="PND47622.1"/>
    </source>
</evidence>
<evidence type="ECO:0000256" key="3">
    <source>
        <dbReference type="ARBA" id="ARBA00023125"/>
    </source>
</evidence>
<organism evidence="7 8">
    <name type="scientific">Streptococcus penaeicida</name>
    <dbReference type="NCBI Taxonomy" id="1765960"/>
    <lineage>
        <taxon>Bacteria</taxon>
        <taxon>Bacillati</taxon>
        <taxon>Bacillota</taxon>
        <taxon>Bacilli</taxon>
        <taxon>Lactobacillales</taxon>
        <taxon>Streptococcaceae</taxon>
        <taxon>Streptococcus</taxon>
    </lineage>
</organism>
<dbReference type="GO" id="GO:0003700">
    <property type="term" value="F:DNA-binding transcription factor activity"/>
    <property type="evidence" value="ECO:0007669"/>
    <property type="project" value="InterPro"/>
</dbReference>
<dbReference type="AlphaFoldDB" id="A0A2N8LBV2"/>
<dbReference type="Proteomes" id="UP000235963">
    <property type="component" value="Unassembled WGS sequence"/>
</dbReference>
<dbReference type="RefSeq" id="WP_102777562.1">
    <property type="nucleotide sequence ID" value="NZ_CBCSGP010000013.1"/>
</dbReference>
<dbReference type="GO" id="GO:0003677">
    <property type="term" value="F:DNA binding"/>
    <property type="evidence" value="ECO:0007669"/>
    <property type="project" value="UniProtKB-KW"/>
</dbReference>
<dbReference type="SMART" id="SM00422">
    <property type="entry name" value="HTH_MERR"/>
    <property type="match status" value="1"/>
</dbReference>
<keyword evidence="3" id="KW-0238">DNA-binding</keyword>
<accession>A0A2N8LBV2</accession>
<dbReference type="PANTHER" id="PTHR30204">
    <property type="entry name" value="REDOX-CYCLING DRUG-SENSING TRANSCRIPTIONAL ACTIVATOR SOXR"/>
    <property type="match status" value="1"/>
</dbReference>
<feature type="domain" description="HTH merR-type" evidence="6">
    <location>
        <begin position="2"/>
        <end position="71"/>
    </location>
</feature>
<dbReference type="Pfam" id="PF13411">
    <property type="entry name" value="MerR_1"/>
    <property type="match status" value="1"/>
</dbReference>
<keyword evidence="2" id="KW-0805">Transcription regulation</keyword>
<evidence type="ECO:0000256" key="1">
    <source>
        <dbReference type="ARBA" id="ARBA00022491"/>
    </source>
</evidence>
<dbReference type="InterPro" id="IPR000551">
    <property type="entry name" value="MerR-type_HTH_dom"/>
</dbReference>
<sequence length="148" mass="17107">MKFTIAQVSKALDIPTSTLRYYDKEGLLPSLERKASGYRLFSSQEIEMLGVIECLKATGMSIKDIKSYAKLTELGDQSLNDRYQMFLTQKALLEEEMQKLQSAMEMVNHKCWYYETAIEAGTEKIHFPIEMSLKNKERFEKLLSKKSS</sequence>
<keyword evidence="1" id="KW-0678">Repressor</keyword>
<gene>
    <name evidence="7" type="ORF">AT575_05785</name>
</gene>
<dbReference type="InterPro" id="IPR009061">
    <property type="entry name" value="DNA-bd_dom_put_sf"/>
</dbReference>
<keyword evidence="4" id="KW-0804">Transcription</keyword>
<dbReference type="CDD" id="cd01109">
    <property type="entry name" value="HTH_YyaN"/>
    <property type="match status" value="1"/>
</dbReference>
<evidence type="ECO:0000256" key="2">
    <source>
        <dbReference type="ARBA" id="ARBA00023015"/>
    </source>
</evidence>
<proteinExistence type="predicted"/>
<dbReference type="InterPro" id="IPR047057">
    <property type="entry name" value="MerR_fam"/>
</dbReference>
<evidence type="ECO:0000256" key="5">
    <source>
        <dbReference type="SAM" id="Coils"/>
    </source>
</evidence>
<feature type="coiled-coil region" evidence="5">
    <location>
        <begin position="83"/>
        <end position="110"/>
    </location>
</feature>
<dbReference type="Gene3D" id="1.10.1660.10">
    <property type="match status" value="1"/>
</dbReference>
<dbReference type="PROSITE" id="PS50937">
    <property type="entry name" value="HTH_MERR_2"/>
    <property type="match status" value="1"/>
</dbReference>
<dbReference type="EMBL" id="LOCM01000023">
    <property type="protein sequence ID" value="PND47622.1"/>
    <property type="molecule type" value="Genomic_DNA"/>
</dbReference>
<evidence type="ECO:0000313" key="8">
    <source>
        <dbReference type="Proteomes" id="UP000235963"/>
    </source>
</evidence>
<evidence type="ECO:0000256" key="4">
    <source>
        <dbReference type="ARBA" id="ARBA00023163"/>
    </source>
</evidence>
<name>A0A2N8LBV2_9STRE</name>
<keyword evidence="5" id="KW-0175">Coiled coil</keyword>
<dbReference type="OrthoDB" id="9811174at2"/>
<evidence type="ECO:0000259" key="6">
    <source>
        <dbReference type="PROSITE" id="PS50937"/>
    </source>
</evidence>
<reference evidence="7 8" key="1">
    <citation type="submission" date="2015-12" db="EMBL/GenBank/DDBJ databases">
        <title>Streptococcus penaeicida sp. nov.</title>
        <authorList>
            <person name="Gomez-Gil B."/>
            <person name="Morales-Covarrubias M."/>
        </authorList>
    </citation>
    <scope>NUCLEOTIDE SEQUENCE [LARGE SCALE GENOMIC DNA]</scope>
    <source>
        <strain evidence="7 8">CAIM 1838</strain>
    </source>
</reference>
<comment type="caution">
    <text evidence="7">The sequence shown here is derived from an EMBL/GenBank/DDBJ whole genome shotgun (WGS) entry which is preliminary data.</text>
</comment>
<dbReference type="PANTHER" id="PTHR30204:SF69">
    <property type="entry name" value="MERR-FAMILY TRANSCRIPTIONAL REGULATOR"/>
    <property type="match status" value="1"/>
</dbReference>
<keyword evidence="8" id="KW-1185">Reference proteome</keyword>
<dbReference type="SUPFAM" id="SSF46955">
    <property type="entry name" value="Putative DNA-binding domain"/>
    <property type="match status" value="1"/>
</dbReference>